<keyword evidence="5" id="KW-1185">Reference proteome</keyword>
<keyword evidence="3" id="KW-0460">Magnesium</keyword>
<keyword evidence="1 3" id="KW-0378">Hydrolase</keyword>
<proteinExistence type="inferred from homology"/>
<dbReference type="GO" id="GO:0046872">
    <property type="term" value="F:metal ion binding"/>
    <property type="evidence" value="ECO:0007669"/>
    <property type="project" value="UniProtKB-KW"/>
</dbReference>
<dbReference type="InterPro" id="IPR023214">
    <property type="entry name" value="HAD_sf"/>
</dbReference>
<evidence type="ECO:0000256" key="3">
    <source>
        <dbReference type="RuleBase" id="RU361117"/>
    </source>
</evidence>
<evidence type="ECO:0000256" key="2">
    <source>
        <dbReference type="ARBA" id="ARBA00024179"/>
    </source>
</evidence>
<dbReference type="Gene3D" id="3.30.70.1020">
    <property type="entry name" value="Trehalose-6-phosphate phosphatase related protein, domain 2"/>
    <property type="match status" value="1"/>
</dbReference>
<dbReference type="GO" id="GO:0004805">
    <property type="term" value="F:trehalose-phosphatase activity"/>
    <property type="evidence" value="ECO:0007669"/>
    <property type="project" value="UniProtKB-EC"/>
</dbReference>
<dbReference type="EC" id="3.1.3.12" evidence="3"/>
<dbReference type="InterPro" id="IPR044651">
    <property type="entry name" value="OTSB-like"/>
</dbReference>
<dbReference type="InterPro" id="IPR036412">
    <property type="entry name" value="HAD-like_sf"/>
</dbReference>
<dbReference type="InterPro" id="IPR003337">
    <property type="entry name" value="Trehalose_PPase"/>
</dbReference>
<comment type="similarity">
    <text evidence="3">Belongs to the trehalose phosphatase family.</text>
</comment>
<dbReference type="Proteomes" id="UP000019753">
    <property type="component" value="Unassembled WGS sequence"/>
</dbReference>
<keyword evidence="3" id="KW-0479">Metal-binding</keyword>
<dbReference type="PANTHER" id="PTHR43768">
    <property type="entry name" value="TREHALOSE 6-PHOSPHATE PHOSPHATASE"/>
    <property type="match status" value="1"/>
</dbReference>
<dbReference type="Gene3D" id="3.40.50.1000">
    <property type="entry name" value="HAD superfamily/HAD-like"/>
    <property type="match status" value="1"/>
</dbReference>
<dbReference type="SUPFAM" id="SSF56784">
    <property type="entry name" value="HAD-like"/>
    <property type="match status" value="1"/>
</dbReference>
<comment type="catalytic activity">
    <reaction evidence="3">
        <text>alpha,alpha-trehalose 6-phosphate + H2O = alpha,alpha-trehalose + phosphate</text>
        <dbReference type="Rhea" id="RHEA:23420"/>
        <dbReference type="ChEBI" id="CHEBI:15377"/>
        <dbReference type="ChEBI" id="CHEBI:16551"/>
        <dbReference type="ChEBI" id="CHEBI:43474"/>
        <dbReference type="ChEBI" id="CHEBI:58429"/>
        <dbReference type="EC" id="3.1.3.12"/>
    </reaction>
</comment>
<evidence type="ECO:0000313" key="4">
    <source>
        <dbReference type="EMBL" id="EYR63830.1"/>
    </source>
</evidence>
<organism evidence="4 5">
    <name type="scientific">Actinotalea ferrariae CF5-4</name>
    <dbReference type="NCBI Taxonomy" id="948458"/>
    <lineage>
        <taxon>Bacteria</taxon>
        <taxon>Bacillati</taxon>
        <taxon>Actinomycetota</taxon>
        <taxon>Actinomycetes</taxon>
        <taxon>Micrococcales</taxon>
        <taxon>Cellulomonadaceae</taxon>
        <taxon>Actinotalea</taxon>
    </lineage>
</organism>
<accession>A0A021VUU3</accession>
<comment type="caution">
    <text evidence="4">The sequence shown here is derived from an EMBL/GenBank/DDBJ whole genome shotgun (WGS) entry which is preliminary data.</text>
</comment>
<dbReference type="NCBIfam" id="TIGR00685">
    <property type="entry name" value="T6PP"/>
    <property type="match status" value="1"/>
</dbReference>
<dbReference type="Pfam" id="PF02358">
    <property type="entry name" value="Trehalose_PPase"/>
    <property type="match status" value="1"/>
</dbReference>
<comment type="cofactor">
    <cofactor evidence="3">
        <name>Mg(2+)</name>
        <dbReference type="ChEBI" id="CHEBI:18420"/>
    </cofactor>
</comment>
<evidence type="ECO:0000256" key="1">
    <source>
        <dbReference type="ARBA" id="ARBA00022801"/>
    </source>
</evidence>
<sequence>MSADDAARAAAEVVAAVRGGGALLALDFDGCLAPLQDDPELSRALPEAVTALDRLAGVRGLHLAIVSGRAIGDLSDKAEVPQGTHLVGSHGGERGRRQDGGVALDPFTLDPERARALADLAAALDDAVAPVPGARVERKPASVVLHTRTVADAAAAARLTEHALALGAGDDVDAMRGKDVVELSVLEVTKGDALAALRADLGVDVVAYAGDDVTDERAFATLGPGDVTVKVGEGASAARFRVADPDAMARLLTQVADDLT</sequence>
<dbReference type="RefSeq" id="WP_034225018.1">
    <property type="nucleotide sequence ID" value="NZ_AXCW01000065.1"/>
</dbReference>
<evidence type="ECO:0000313" key="5">
    <source>
        <dbReference type="Proteomes" id="UP000019753"/>
    </source>
</evidence>
<dbReference type="UniPathway" id="UPA00299"/>
<dbReference type="EMBL" id="AXCW01000065">
    <property type="protein sequence ID" value="EYR63830.1"/>
    <property type="molecule type" value="Genomic_DNA"/>
</dbReference>
<comment type="pathway">
    <text evidence="3">Glycan biosynthesis; trehalose biosynthesis.</text>
</comment>
<comment type="function">
    <text evidence="2 3">Removes the phosphate from trehalose 6-phosphate to produce free trehalose.</text>
</comment>
<protein>
    <recommendedName>
        <fullName evidence="3">Trehalose 6-phosphate phosphatase</fullName>
        <ecNumber evidence="3">3.1.3.12</ecNumber>
    </recommendedName>
</protein>
<dbReference type="AlphaFoldDB" id="A0A021VUU3"/>
<reference evidence="4 5" key="1">
    <citation type="submission" date="2014-01" db="EMBL/GenBank/DDBJ databases">
        <title>Actinotalea ferrariae CF5-4.</title>
        <authorList>
            <person name="Chen F."/>
            <person name="Li Y."/>
            <person name="Wang G."/>
        </authorList>
    </citation>
    <scope>NUCLEOTIDE SEQUENCE [LARGE SCALE GENOMIC DNA]</scope>
    <source>
        <strain evidence="4 5">CF5-4</strain>
    </source>
</reference>
<gene>
    <name evidence="4" type="ORF">N866_17775</name>
</gene>
<name>A0A021VUU3_9CELL</name>
<dbReference type="PANTHER" id="PTHR43768:SF3">
    <property type="entry name" value="TREHALOSE 6-PHOSPHATE PHOSPHATASE"/>
    <property type="match status" value="1"/>
</dbReference>
<dbReference type="OrthoDB" id="9816160at2"/>
<dbReference type="GO" id="GO:0005992">
    <property type="term" value="P:trehalose biosynthetic process"/>
    <property type="evidence" value="ECO:0007669"/>
    <property type="project" value="UniProtKB-UniPathway"/>
</dbReference>